<evidence type="ECO:0000313" key="1">
    <source>
        <dbReference type="EMBL" id="KAL0420572.1"/>
    </source>
</evidence>
<dbReference type="EMBL" id="JACGWN010000011">
    <property type="protein sequence ID" value="KAL0420572.1"/>
    <property type="molecule type" value="Genomic_DNA"/>
</dbReference>
<reference evidence="1" key="1">
    <citation type="submission" date="2020-06" db="EMBL/GenBank/DDBJ databases">
        <authorList>
            <person name="Li T."/>
            <person name="Hu X."/>
            <person name="Zhang T."/>
            <person name="Song X."/>
            <person name="Zhang H."/>
            <person name="Dai N."/>
            <person name="Sheng W."/>
            <person name="Hou X."/>
            <person name="Wei L."/>
        </authorList>
    </citation>
    <scope>NUCLEOTIDE SEQUENCE</scope>
    <source>
        <strain evidence="1">KEN1</strain>
        <tissue evidence="1">Leaf</tissue>
    </source>
</reference>
<name>A0AAW2UVR0_9LAMI</name>
<reference evidence="1" key="2">
    <citation type="journal article" date="2024" name="Plant">
        <title>Genomic evolution and insights into agronomic trait innovations of Sesamum species.</title>
        <authorList>
            <person name="Miao H."/>
            <person name="Wang L."/>
            <person name="Qu L."/>
            <person name="Liu H."/>
            <person name="Sun Y."/>
            <person name="Le M."/>
            <person name="Wang Q."/>
            <person name="Wei S."/>
            <person name="Zheng Y."/>
            <person name="Lin W."/>
            <person name="Duan Y."/>
            <person name="Cao H."/>
            <person name="Xiong S."/>
            <person name="Wang X."/>
            <person name="Wei L."/>
            <person name="Li C."/>
            <person name="Ma Q."/>
            <person name="Ju M."/>
            <person name="Zhao R."/>
            <person name="Li G."/>
            <person name="Mu C."/>
            <person name="Tian Q."/>
            <person name="Mei H."/>
            <person name="Zhang T."/>
            <person name="Gao T."/>
            <person name="Zhang H."/>
        </authorList>
    </citation>
    <scope>NUCLEOTIDE SEQUENCE</scope>
    <source>
        <strain evidence="1">KEN1</strain>
    </source>
</reference>
<accession>A0AAW2UVR0</accession>
<organism evidence="1">
    <name type="scientific">Sesamum latifolium</name>
    <dbReference type="NCBI Taxonomy" id="2727402"/>
    <lineage>
        <taxon>Eukaryota</taxon>
        <taxon>Viridiplantae</taxon>
        <taxon>Streptophyta</taxon>
        <taxon>Embryophyta</taxon>
        <taxon>Tracheophyta</taxon>
        <taxon>Spermatophyta</taxon>
        <taxon>Magnoliopsida</taxon>
        <taxon>eudicotyledons</taxon>
        <taxon>Gunneridae</taxon>
        <taxon>Pentapetalae</taxon>
        <taxon>asterids</taxon>
        <taxon>lamiids</taxon>
        <taxon>Lamiales</taxon>
        <taxon>Pedaliaceae</taxon>
        <taxon>Sesamum</taxon>
    </lineage>
</organism>
<dbReference type="AlphaFoldDB" id="A0AAW2UVR0"/>
<proteinExistence type="predicted"/>
<gene>
    <name evidence="1" type="ORF">Slati_3080100</name>
</gene>
<protein>
    <submittedName>
        <fullName evidence="1">Uncharacterized protein</fullName>
    </submittedName>
</protein>
<comment type="caution">
    <text evidence="1">The sequence shown here is derived from an EMBL/GenBank/DDBJ whole genome shotgun (WGS) entry which is preliminary data.</text>
</comment>
<sequence length="107" mass="12256">MCDWLLSGYSAVLVSPDRLCPLLLHLEFCCKLILRLATKLEQHMLQQRAKLAWMKGGDQCSRIFFRKVAKRRASKRIFQITNTAGQILTDQQDVINEFIAFSGVVGR</sequence>